<keyword evidence="5" id="KW-0045">Antibiotic biosynthesis</keyword>
<evidence type="ECO:0000256" key="1">
    <source>
        <dbReference type="ARBA" id="ARBA00001957"/>
    </source>
</evidence>
<keyword evidence="3" id="KW-0596">Phosphopantetheine</keyword>
<dbReference type="FunFam" id="3.40.50.980:FF:000001">
    <property type="entry name" value="Non-ribosomal peptide synthetase"/>
    <property type="match status" value="1"/>
</dbReference>
<dbReference type="Pfam" id="PF00668">
    <property type="entry name" value="Condensation"/>
    <property type="match status" value="1"/>
</dbReference>
<feature type="non-terminal residue" evidence="7">
    <location>
        <position position="1"/>
    </location>
</feature>
<evidence type="ECO:0000256" key="4">
    <source>
        <dbReference type="ARBA" id="ARBA00022553"/>
    </source>
</evidence>
<dbReference type="GO" id="GO:0003824">
    <property type="term" value="F:catalytic activity"/>
    <property type="evidence" value="ECO:0007669"/>
    <property type="project" value="InterPro"/>
</dbReference>
<dbReference type="Gene3D" id="3.30.300.30">
    <property type="match status" value="1"/>
</dbReference>
<evidence type="ECO:0000259" key="6">
    <source>
        <dbReference type="PROSITE" id="PS50075"/>
    </source>
</evidence>
<dbReference type="NCBIfam" id="TIGR01733">
    <property type="entry name" value="AA-adenyl-dom"/>
    <property type="match status" value="1"/>
</dbReference>
<evidence type="ECO:0000313" key="7">
    <source>
        <dbReference type="EMBL" id="SFB47264.1"/>
    </source>
</evidence>
<dbReference type="GO" id="GO:0031177">
    <property type="term" value="F:phosphopantetheine binding"/>
    <property type="evidence" value="ECO:0007669"/>
    <property type="project" value="TreeGrafter"/>
</dbReference>
<dbReference type="GO" id="GO:0005829">
    <property type="term" value="C:cytosol"/>
    <property type="evidence" value="ECO:0007669"/>
    <property type="project" value="TreeGrafter"/>
</dbReference>
<comment type="similarity">
    <text evidence="2">Belongs to the ATP-dependent AMP-binding enzyme family.</text>
</comment>
<dbReference type="PROSITE" id="PS00012">
    <property type="entry name" value="PHOSPHOPANTETHEINE"/>
    <property type="match status" value="1"/>
</dbReference>
<dbReference type="PROSITE" id="PS00455">
    <property type="entry name" value="AMP_BINDING"/>
    <property type="match status" value="1"/>
</dbReference>
<dbReference type="InterPro" id="IPR045851">
    <property type="entry name" value="AMP-bd_C_sf"/>
</dbReference>
<dbReference type="FunFam" id="2.30.38.10:FF:000001">
    <property type="entry name" value="Non-ribosomal peptide synthetase PvdI"/>
    <property type="match status" value="1"/>
</dbReference>
<dbReference type="InterPro" id="IPR001242">
    <property type="entry name" value="Condensation_dom"/>
</dbReference>
<dbReference type="AlphaFoldDB" id="A0A1I1BA82"/>
<dbReference type="SUPFAM" id="SSF47336">
    <property type="entry name" value="ACP-like"/>
    <property type="match status" value="1"/>
</dbReference>
<dbReference type="PROSITE" id="PS50075">
    <property type="entry name" value="CARRIER"/>
    <property type="match status" value="1"/>
</dbReference>
<proteinExistence type="inferred from homology"/>
<reference evidence="7 8" key="1">
    <citation type="submission" date="2016-10" db="EMBL/GenBank/DDBJ databases">
        <authorList>
            <person name="de Groot N.N."/>
        </authorList>
    </citation>
    <scope>NUCLEOTIDE SEQUENCE [LARGE SCALE GENOMIC DNA]</scope>
    <source>
        <strain evidence="7 8">DSM 12271</strain>
    </source>
</reference>
<name>A0A1I1BA82_9CLOT</name>
<dbReference type="OrthoDB" id="51171at2"/>
<dbReference type="InterPro" id="IPR020459">
    <property type="entry name" value="AMP-binding"/>
</dbReference>
<dbReference type="InterPro" id="IPR009081">
    <property type="entry name" value="PP-bd_ACP"/>
</dbReference>
<organism evidence="7 8">
    <name type="scientific">Clostridium frigidicarnis</name>
    <dbReference type="NCBI Taxonomy" id="84698"/>
    <lineage>
        <taxon>Bacteria</taxon>
        <taxon>Bacillati</taxon>
        <taxon>Bacillota</taxon>
        <taxon>Clostridia</taxon>
        <taxon>Eubacteriales</taxon>
        <taxon>Clostridiaceae</taxon>
        <taxon>Clostridium</taxon>
    </lineage>
</organism>
<evidence type="ECO:0000256" key="3">
    <source>
        <dbReference type="ARBA" id="ARBA00022450"/>
    </source>
</evidence>
<keyword evidence="8" id="KW-1185">Reference proteome</keyword>
<feature type="non-terminal residue" evidence="7">
    <location>
        <position position="1061"/>
    </location>
</feature>
<dbReference type="GO" id="GO:0017000">
    <property type="term" value="P:antibiotic biosynthetic process"/>
    <property type="evidence" value="ECO:0007669"/>
    <property type="project" value="UniProtKB-KW"/>
</dbReference>
<dbReference type="SUPFAM" id="SSF56801">
    <property type="entry name" value="Acetyl-CoA synthetase-like"/>
    <property type="match status" value="1"/>
</dbReference>
<dbReference type="GO" id="GO:0008610">
    <property type="term" value="P:lipid biosynthetic process"/>
    <property type="evidence" value="ECO:0007669"/>
    <property type="project" value="UniProtKB-ARBA"/>
</dbReference>
<dbReference type="Pfam" id="PF13193">
    <property type="entry name" value="AMP-binding_C"/>
    <property type="match status" value="1"/>
</dbReference>
<accession>A0A1I1BA82</accession>
<evidence type="ECO:0000313" key="8">
    <source>
        <dbReference type="Proteomes" id="UP000198619"/>
    </source>
</evidence>
<dbReference type="InterPro" id="IPR006162">
    <property type="entry name" value="Ppantetheine_attach_site"/>
</dbReference>
<dbReference type="InterPro" id="IPR020845">
    <property type="entry name" value="AMP-binding_CS"/>
</dbReference>
<keyword evidence="4" id="KW-0597">Phosphoprotein</keyword>
<dbReference type="Gene3D" id="3.30.559.10">
    <property type="entry name" value="Chloramphenicol acetyltransferase-like domain"/>
    <property type="match status" value="1"/>
</dbReference>
<dbReference type="Gene3D" id="3.40.50.980">
    <property type="match status" value="2"/>
</dbReference>
<protein>
    <submittedName>
        <fullName evidence="7">Amino acid adenylation domain-containing protein</fullName>
    </submittedName>
</protein>
<dbReference type="PANTHER" id="PTHR45527:SF1">
    <property type="entry name" value="FATTY ACID SYNTHASE"/>
    <property type="match status" value="1"/>
</dbReference>
<dbReference type="Gene3D" id="1.10.1200.10">
    <property type="entry name" value="ACP-like"/>
    <property type="match status" value="1"/>
</dbReference>
<dbReference type="InterPro" id="IPR023213">
    <property type="entry name" value="CAT-like_dom_sf"/>
</dbReference>
<sequence>LSKFIESARENVYSNIEKIEEKEYYEASSAQKRLYTLHKFEDGNTAYNMPRILELEGKIDKERLENVFNRLIARHEVLRTSFEIIDDQIVQRIHDKVELNIEYIDNIDYKNSVCTKEENIKILVEEFVKPFDLSKAPLLRVCLVRLEETKYIMMFDIHHIISDGTTMGIATKELAELYAGKELEPLRIQYKDYAEWQQELLRSERIKNQKDYWIDRFSNDIPVLNMPYDYERPAIQSFEGDSLSFIVDMETTKKLRMLAKETGSTIYMVLLSAYTIFLSKYSGQNDIIIGSPISGRPHVDLENIMGMFVNTLVMRNYPEGSKLYVDFLVEVKENCLKAYENQDYQFEELVDDLKLRRDISRNALFDAMFVLLNIDMQEISIEDFTLKAYIAESKTAKFDLNLTAIEKEENIYFTLEYSTNLFEKEAIKKMICHFKRILEVISDNKIIQLSEIDMLAKDEKVKLLKEFNDTEADYPINKTIQELFEEQVQKTPNNIAITFKEEYLTYKELNEKANKLARILRNSGVNKESIIGIMLDRSLEMIIGVMAVIKAGGACLPINTEYPQKRIDYMLGDSRTNVILTESKYIINPNKDAVVDEIAIGIKDEDRIIINIKDESIYEGISNGNLDVINTSEDMLYVIYTSGTTGNPKGVMVGQRVLNNLIYHDYLKTNIDFSKKLLQFSNISFDAFFHEVLVSLLKGGELCIAGEEERKDIVKLFNFIDKNQIATVNLPAALAKFIFSDKDYADKFPKSIDHLITTGEQLIISDLLKEYIKENKLYLHNHYGPSETHVATTYTIDILKDIKSIPSIGKPIINTKAYILNEKYNLQPIGVVGELYLSGDCLGIGYLNRPELTTEKFIQNPYEQGKKMYKTGDLAKWMPDGAIEFLGRIDNQVKIRGFRVELGEIEVELMKYEDIKDAVVIDRKGSNGSNYLCAYLISDKELKINNIKNYLSKEMPEYMVPSYFMQIEEMPLTTNEKVDKRALPEPEGSINTGVDYEVPRNKVEEKLVEIWSEVLGIKKIGINDSFFELGGHSLKAMTLISKIHKETNKEVPLKELFKSPT</sequence>
<dbReference type="PANTHER" id="PTHR45527">
    <property type="entry name" value="NONRIBOSOMAL PEPTIDE SYNTHETASE"/>
    <property type="match status" value="1"/>
</dbReference>
<gene>
    <name evidence="7" type="ORF">SAMN04488528_10861</name>
</gene>
<dbReference type="InterPro" id="IPR000873">
    <property type="entry name" value="AMP-dep_synth/lig_dom"/>
</dbReference>
<dbReference type="FunFam" id="3.30.300.30:FF:000010">
    <property type="entry name" value="Enterobactin synthetase component F"/>
    <property type="match status" value="1"/>
</dbReference>
<dbReference type="GO" id="GO:0044550">
    <property type="term" value="P:secondary metabolite biosynthetic process"/>
    <property type="evidence" value="ECO:0007669"/>
    <property type="project" value="TreeGrafter"/>
</dbReference>
<evidence type="ECO:0000256" key="2">
    <source>
        <dbReference type="ARBA" id="ARBA00006432"/>
    </source>
</evidence>
<dbReference type="Pfam" id="PF00550">
    <property type="entry name" value="PP-binding"/>
    <property type="match status" value="1"/>
</dbReference>
<evidence type="ECO:0000256" key="5">
    <source>
        <dbReference type="ARBA" id="ARBA00023194"/>
    </source>
</evidence>
<dbReference type="Pfam" id="PF00501">
    <property type="entry name" value="AMP-binding"/>
    <property type="match status" value="1"/>
</dbReference>
<dbReference type="InterPro" id="IPR036736">
    <property type="entry name" value="ACP-like_sf"/>
</dbReference>
<dbReference type="EMBL" id="FOKI01000086">
    <property type="protein sequence ID" value="SFB47264.1"/>
    <property type="molecule type" value="Genomic_DNA"/>
</dbReference>
<dbReference type="InterPro" id="IPR010071">
    <property type="entry name" value="AA_adenyl_dom"/>
</dbReference>
<dbReference type="CDD" id="cd19531">
    <property type="entry name" value="LCL_NRPS-like"/>
    <property type="match status" value="1"/>
</dbReference>
<comment type="cofactor">
    <cofactor evidence="1">
        <name>pantetheine 4'-phosphate</name>
        <dbReference type="ChEBI" id="CHEBI:47942"/>
    </cofactor>
</comment>
<dbReference type="STRING" id="84698.SAMN04488528_10861"/>
<dbReference type="GO" id="GO:0043041">
    <property type="term" value="P:amino acid activation for nonribosomal peptide biosynthetic process"/>
    <property type="evidence" value="ECO:0007669"/>
    <property type="project" value="TreeGrafter"/>
</dbReference>
<feature type="domain" description="Carrier" evidence="6">
    <location>
        <begin position="998"/>
        <end position="1061"/>
    </location>
</feature>
<dbReference type="InterPro" id="IPR025110">
    <property type="entry name" value="AMP-bd_C"/>
</dbReference>
<dbReference type="PRINTS" id="PR00154">
    <property type="entry name" value="AMPBINDING"/>
</dbReference>
<dbReference type="Gene3D" id="3.30.559.30">
    <property type="entry name" value="Nonribosomal peptide synthetase, condensation domain"/>
    <property type="match status" value="1"/>
</dbReference>
<dbReference type="FunFam" id="1.10.1200.10:FF:000005">
    <property type="entry name" value="Nonribosomal peptide synthetase 1"/>
    <property type="match status" value="1"/>
</dbReference>
<dbReference type="Proteomes" id="UP000198619">
    <property type="component" value="Unassembled WGS sequence"/>
</dbReference>
<dbReference type="RefSeq" id="WP_143087363.1">
    <property type="nucleotide sequence ID" value="NZ_FOKI01000086.1"/>
</dbReference>
<dbReference type="Gene3D" id="2.30.38.10">
    <property type="entry name" value="Luciferase, Domain 3"/>
    <property type="match status" value="1"/>
</dbReference>
<dbReference type="SUPFAM" id="SSF52777">
    <property type="entry name" value="CoA-dependent acyltransferases"/>
    <property type="match status" value="2"/>
</dbReference>